<dbReference type="Gene3D" id="3.30.9.10">
    <property type="entry name" value="D-Amino Acid Oxidase, subunit A, domain 2"/>
    <property type="match status" value="1"/>
</dbReference>
<dbReference type="EMBL" id="JACDUR010000001">
    <property type="protein sequence ID" value="MBA2889057.1"/>
    <property type="molecule type" value="Genomic_DNA"/>
</dbReference>
<dbReference type="NCBIfam" id="TIGR03364">
    <property type="entry name" value="HpnW_proposed"/>
    <property type="match status" value="1"/>
</dbReference>
<proteinExistence type="inferred from homology"/>
<evidence type="ECO:0000256" key="4">
    <source>
        <dbReference type="ARBA" id="ARBA00023002"/>
    </source>
</evidence>
<accession>A0A7W0HMT5</accession>
<dbReference type="Gene3D" id="3.50.50.60">
    <property type="entry name" value="FAD/NAD(P)-binding domain"/>
    <property type="match status" value="1"/>
</dbReference>
<dbReference type="InterPro" id="IPR006076">
    <property type="entry name" value="FAD-dep_OxRdtase"/>
</dbReference>
<dbReference type="RefSeq" id="WP_181607878.1">
    <property type="nucleotide sequence ID" value="NZ_BAABAM010000001.1"/>
</dbReference>
<dbReference type="AlphaFoldDB" id="A0A7W0HMT5"/>
<comment type="caution">
    <text evidence="6">The sequence shown here is derived from an EMBL/GenBank/DDBJ whole genome shotgun (WGS) entry which is preliminary data.</text>
</comment>
<dbReference type="GO" id="GO:0005737">
    <property type="term" value="C:cytoplasm"/>
    <property type="evidence" value="ECO:0007669"/>
    <property type="project" value="TreeGrafter"/>
</dbReference>
<evidence type="ECO:0000256" key="3">
    <source>
        <dbReference type="ARBA" id="ARBA00022630"/>
    </source>
</evidence>
<dbReference type="PANTHER" id="PTHR13847">
    <property type="entry name" value="SARCOSINE DEHYDROGENASE-RELATED"/>
    <property type="match status" value="1"/>
</dbReference>
<reference evidence="6 7" key="1">
    <citation type="submission" date="2020-07" db="EMBL/GenBank/DDBJ databases">
        <title>Genomic Encyclopedia of Type Strains, Phase IV (KMG-IV): sequencing the most valuable type-strain genomes for metagenomic binning, comparative biology and taxonomic classification.</title>
        <authorList>
            <person name="Goeker M."/>
        </authorList>
    </citation>
    <scope>NUCLEOTIDE SEQUENCE [LARGE SCALE GENOMIC DNA]</scope>
    <source>
        <strain evidence="6 7">DSM 45533</strain>
    </source>
</reference>
<protein>
    <submittedName>
        <fullName evidence="6">FAD dependent oxidoreductase TIGR03364</fullName>
    </submittedName>
</protein>
<dbReference type="InterPro" id="IPR017741">
    <property type="entry name" value="FAD-dependent_OxRdtase_HpnW"/>
</dbReference>
<evidence type="ECO:0000313" key="6">
    <source>
        <dbReference type="EMBL" id="MBA2889057.1"/>
    </source>
</evidence>
<dbReference type="PANTHER" id="PTHR13847:SF286">
    <property type="entry name" value="D-AMINO ACID DEHYDROGENASE"/>
    <property type="match status" value="1"/>
</dbReference>
<keyword evidence="4" id="KW-0560">Oxidoreductase</keyword>
<dbReference type="GO" id="GO:0016491">
    <property type="term" value="F:oxidoreductase activity"/>
    <property type="evidence" value="ECO:0007669"/>
    <property type="project" value="UniProtKB-KW"/>
</dbReference>
<dbReference type="SUPFAM" id="SSF51905">
    <property type="entry name" value="FAD/NAD(P)-binding domain"/>
    <property type="match status" value="1"/>
</dbReference>
<gene>
    <name evidence="6" type="ORF">HNR30_000392</name>
</gene>
<keyword evidence="7" id="KW-1185">Reference proteome</keyword>
<feature type="domain" description="FAD dependent oxidoreductase" evidence="5">
    <location>
        <begin position="8"/>
        <end position="358"/>
    </location>
</feature>
<dbReference type="InterPro" id="IPR036188">
    <property type="entry name" value="FAD/NAD-bd_sf"/>
</dbReference>
<sequence length="367" mass="39340">MTSSPQPDVVIVGAGIVGLAHAVEAVRRGLSVVVVERDERAVGASVRNFGHACVTAMSGPALDYALKARETWLDLAKKAGLWLRESGAVVVARADDEYAVLEEFRQARGDQVVLLDRQDLRVPVAGAVGGAWFPLDLRVDPRQAVQAVAAWLADQGVRFHWSTTVHTIEPGLLGTSRGVIRAGRIVVAVGHDVDRHFPGLAERLGLRRCVLHMLRVRDPHGRTIEPAVLSGFSMLRYAGFDGCSTLPAVRARLGAEHPELVAAGLNLMLTQRPDGDLTIGDTHAYAVTHDPFQPEELDTLVLEQTARLLGSGPPAVRERWLGVYASGREPFLTEFPLPGVAVVAVTSGVGMTTSFGLAPHVLDTLLA</sequence>
<dbReference type="Proteomes" id="UP000530928">
    <property type="component" value="Unassembled WGS sequence"/>
</dbReference>
<dbReference type="Pfam" id="PF01266">
    <property type="entry name" value="DAO"/>
    <property type="match status" value="1"/>
</dbReference>
<evidence type="ECO:0000256" key="2">
    <source>
        <dbReference type="ARBA" id="ARBA00009410"/>
    </source>
</evidence>
<keyword evidence="3" id="KW-0285">Flavoprotein</keyword>
<evidence type="ECO:0000256" key="1">
    <source>
        <dbReference type="ARBA" id="ARBA00001974"/>
    </source>
</evidence>
<name>A0A7W0HMT5_9ACTN</name>
<organism evidence="6 7">
    <name type="scientific">Nonomuraea soli</name>
    <dbReference type="NCBI Taxonomy" id="1032476"/>
    <lineage>
        <taxon>Bacteria</taxon>
        <taxon>Bacillati</taxon>
        <taxon>Actinomycetota</taxon>
        <taxon>Actinomycetes</taxon>
        <taxon>Streptosporangiales</taxon>
        <taxon>Streptosporangiaceae</taxon>
        <taxon>Nonomuraea</taxon>
    </lineage>
</organism>
<evidence type="ECO:0000313" key="7">
    <source>
        <dbReference type="Proteomes" id="UP000530928"/>
    </source>
</evidence>
<comment type="cofactor">
    <cofactor evidence="1">
        <name>FAD</name>
        <dbReference type="ChEBI" id="CHEBI:57692"/>
    </cofactor>
</comment>
<evidence type="ECO:0000259" key="5">
    <source>
        <dbReference type="Pfam" id="PF01266"/>
    </source>
</evidence>
<comment type="similarity">
    <text evidence="2">Belongs to the DadA oxidoreductase family.</text>
</comment>